<feature type="domain" description="Mechanosensitive ion channel MscS" evidence="8">
    <location>
        <begin position="126"/>
        <end position="191"/>
    </location>
</feature>
<dbReference type="Gene3D" id="1.10.287.1260">
    <property type="match status" value="1"/>
</dbReference>
<keyword evidence="3" id="KW-1003">Cell membrane</keyword>
<comment type="caution">
    <text evidence="11">The sequence shown here is derived from an EMBL/GenBank/DDBJ whole genome shotgun (WGS) entry which is preliminary data.</text>
</comment>
<keyword evidence="5 7" id="KW-1133">Transmembrane helix</keyword>
<dbReference type="InterPro" id="IPR011066">
    <property type="entry name" value="MscS_channel_C_sf"/>
</dbReference>
<protein>
    <submittedName>
        <fullName evidence="11">Mechanosensitive ion channel</fullName>
    </submittedName>
</protein>
<comment type="subcellular location">
    <subcellularLocation>
        <location evidence="1">Cell membrane</location>
        <topology evidence="1">Multi-pass membrane protein</topology>
    </subcellularLocation>
</comment>
<dbReference type="EMBL" id="VFWZ01000009">
    <property type="protein sequence ID" value="TPN82335.1"/>
    <property type="molecule type" value="Genomic_DNA"/>
</dbReference>
<evidence type="ECO:0000256" key="4">
    <source>
        <dbReference type="ARBA" id="ARBA00022692"/>
    </source>
</evidence>
<feature type="transmembrane region" description="Helical" evidence="7">
    <location>
        <begin position="39"/>
        <end position="57"/>
    </location>
</feature>
<evidence type="ECO:0000256" key="3">
    <source>
        <dbReference type="ARBA" id="ARBA00022475"/>
    </source>
</evidence>
<dbReference type="AlphaFoldDB" id="A0A504J153"/>
<dbReference type="Pfam" id="PF05552">
    <property type="entry name" value="MS_channel_1st_1"/>
    <property type="match status" value="1"/>
</dbReference>
<organism evidence="11 12">
    <name type="scientific">Aquimarina algicola</name>
    <dbReference type="NCBI Taxonomy" id="2589995"/>
    <lineage>
        <taxon>Bacteria</taxon>
        <taxon>Pseudomonadati</taxon>
        <taxon>Bacteroidota</taxon>
        <taxon>Flavobacteriia</taxon>
        <taxon>Flavobacteriales</taxon>
        <taxon>Flavobacteriaceae</taxon>
        <taxon>Aquimarina</taxon>
    </lineage>
</organism>
<keyword evidence="6 7" id="KW-0472">Membrane</keyword>
<proteinExistence type="inferred from homology"/>
<name>A0A504J153_9FLAO</name>
<comment type="similarity">
    <text evidence="2">Belongs to the MscS (TC 1.A.23) family.</text>
</comment>
<evidence type="ECO:0000256" key="2">
    <source>
        <dbReference type="ARBA" id="ARBA00008017"/>
    </source>
</evidence>
<feature type="domain" description="Mechanosensitive ion channel MscS C-terminal" evidence="9">
    <location>
        <begin position="198"/>
        <end position="280"/>
    </location>
</feature>
<dbReference type="Gene3D" id="2.30.30.60">
    <property type="match status" value="1"/>
</dbReference>
<dbReference type="GO" id="GO:0005886">
    <property type="term" value="C:plasma membrane"/>
    <property type="evidence" value="ECO:0007669"/>
    <property type="project" value="UniProtKB-SubCell"/>
</dbReference>
<accession>A0A504J153</accession>
<dbReference type="PANTHER" id="PTHR30221">
    <property type="entry name" value="SMALL-CONDUCTANCE MECHANOSENSITIVE CHANNEL"/>
    <property type="match status" value="1"/>
</dbReference>
<keyword evidence="12" id="KW-1185">Reference proteome</keyword>
<evidence type="ECO:0000256" key="1">
    <source>
        <dbReference type="ARBA" id="ARBA00004651"/>
    </source>
</evidence>
<dbReference type="Gene3D" id="3.30.70.100">
    <property type="match status" value="1"/>
</dbReference>
<evidence type="ECO:0000313" key="12">
    <source>
        <dbReference type="Proteomes" id="UP000315540"/>
    </source>
</evidence>
<dbReference type="SUPFAM" id="SSF50182">
    <property type="entry name" value="Sm-like ribonucleoproteins"/>
    <property type="match status" value="1"/>
</dbReference>
<evidence type="ECO:0000256" key="7">
    <source>
        <dbReference type="SAM" id="Phobius"/>
    </source>
</evidence>
<dbReference type="InterPro" id="IPR010920">
    <property type="entry name" value="LSM_dom_sf"/>
</dbReference>
<dbReference type="InterPro" id="IPR049142">
    <property type="entry name" value="MS_channel_1st"/>
</dbReference>
<dbReference type="Pfam" id="PF21082">
    <property type="entry name" value="MS_channel_3rd"/>
    <property type="match status" value="1"/>
</dbReference>
<feature type="transmembrane region" description="Helical" evidence="7">
    <location>
        <begin position="80"/>
        <end position="102"/>
    </location>
</feature>
<evidence type="ECO:0000256" key="5">
    <source>
        <dbReference type="ARBA" id="ARBA00022989"/>
    </source>
</evidence>
<dbReference type="InterPro" id="IPR049278">
    <property type="entry name" value="MS_channel_C"/>
</dbReference>
<dbReference type="GO" id="GO:0008381">
    <property type="term" value="F:mechanosensitive monoatomic ion channel activity"/>
    <property type="evidence" value="ECO:0007669"/>
    <property type="project" value="InterPro"/>
</dbReference>
<feature type="transmembrane region" description="Helical" evidence="7">
    <location>
        <begin position="108"/>
        <end position="139"/>
    </location>
</feature>
<feature type="domain" description="Mechanosensitive ion channel transmembrane helices 2/3" evidence="10">
    <location>
        <begin position="91"/>
        <end position="124"/>
    </location>
</feature>
<dbReference type="Pfam" id="PF00924">
    <property type="entry name" value="MS_channel_2nd"/>
    <property type="match status" value="1"/>
</dbReference>
<dbReference type="InterPro" id="IPR006685">
    <property type="entry name" value="MscS_channel_2nd"/>
</dbReference>
<dbReference type="SUPFAM" id="SSF82861">
    <property type="entry name" value="Mechanosensitive channel protein MscS (YggB), transmembrane region"/>
    <property type="match status" value="1"/>
</dbReference>
<sequence length="292" mass="32424">MLLLFTFQELKKIPTGDSLTLQEYSEKLFLYVFEQIKEFGPRLITAILIFIIGSWLIKKVVKAISRIMTKSKYDESLQKFLLNLLSWAFKVLLIIIVISRLGVDVTTFAAVIAAAGLAVGLALQGSLSNFAGGVLIIIFRPYKIGDLIEAQGVLGVVKEIEIFTTKIITPQNKLAIVPNGALANGNIINYTVEGKMRVDITIGIGYNEDMKQAKEILLKELVTNPLVLKDPQPSVNVSNLGESSVDLAVRPYCHPDHYWDVYFETLENCKLALDKAGIEIPYPHSVEIQKEG</sequence>
<dbReference type="PANTHER" id="PTHR30221:SF1">
    <property type="entry name" value="SMALL-CONDUCTANCE MECHANOSENSITIVE CHANNEL"/>
    <property type="match status" value="1"/>
</dbReference>
<keyword evidence="4 7" id="KW-0812">Transmembrane</keyword>
<reference evidence="11 12" key="1">
    <citation type="submission" date="2019-06" db="EMBL/GenBank/DDBJ databases">
        <authorList>
            <person name="Meng X."/>
        </authorList>
    </citation>
    <scope>NUCLEOTIDE SEQUENCE [LARGE SCALE GENOMIC DNA]</scope>
    <source>
        <strain evidence="11 12">M625</strain>
    </source>
</reference>
<dbReference type="SUPFAM" id="SSF82689">
    <property type="entry name" value="Mechanosensitive channel protein MscS (YggB), C-terminal domain"/>
    <property type="match status" value="1"/>
</dbReference>
<dbReference type="RefSeq" id="WP_140597266.1">
    <property type="nucleotide sequence ID" value="NZ_VFWZ01000009.1"/>
</dbReference>
<dbReference type="InterPro" id="IPR008910">
    <property type="entry name" value="MSC_TM_helix"/>
</dbReference>
<dbReference type="InterPro" id="IPR045275">
    <property type="entry name" value="MscS_archaea/bacteria_type"/>
</dbReference>
<dbReference type="OrthoDB" id="9809206at2"/>
<evidence type="ECO:0000256" key="6">
    <source>
        <dbReference type="ARBA" id="ARBA00023136"/>
    </source>
</evidence>
<evidence type="ECO:0000259" key="10">
    <source>
        <dbReference type="Pfam" id="PF21088"/>
    </source>
</evidence>
<evidence type="ECO:0000313" key="11">
    <source>
        <dbReference type="EMBL" id="TPN82335.1"/>
    </source>
</evidence>
<dbReference type="Proteomes" id="UP000315540">
    <property type="component" value="Unassembled WGS sequence"/>
</dbReference>
<dbReference type="InterPro" id="IPR011014">
    <property type="entry name" value="MscS_channel_TM-2"/>
</dbReference>
<dbReference type="InterPro" id="IPR023408">
    <property type="entry name" value="MscS_beta-dom_sf"/>
</dbReference>
<gene>
    <name evidence="11" type="ORF">FHK87_23205</name>
</gene>
<evidence type="ECO:0000259" key="9">
    <source>
        <dbReference type="Pfam" id="PF21082"/>
    </source>
</evidence>
<dbReference type="Pfam" id="PF21088">
    <property type="entry name" value="MS_channel_1st"/>
    <property type="match status" value="1"/>
</dbReference>
<evidence type="ECO:0000259" key="8">
    <source>
        <dbReference type="Pfam" id="PF00924"/>
    </source>
</evidence>